<name>A0A388KB84_CHABU</name>
<feature type="region of interest" description="Disordered" evidence="2">
    <location>
        <begin position="167"/>
        <end position="206"/>
    </location>
</feature>
<dbReference type="GO" id="GO:0008270">
    <property type="term" value="F:zinc ion binding"/>
    <property type="evidence" value="ECO:0007669"/>
    <property type="project" value="UniProtKB-KW"/>
</dbReference>
<comment type="caution">
    <text evidence="4">The sequence shown here is derived from an EMBL/GenBank/DDBJ whole genome shotgun (WGS) entry which is preliminary data.</text>
</comment>
<dbReference type="STRING" id="69332.A0A388KB84"/>
<feature type="region of interest" description="Disordered" evidence="2">
    <location>
        <begin position="74"/>
        <end position="98"/>
    </location>
</feature>
<dbReference type="EMBL" id="BFEA01000084">
    <property type="protein sequence ID" value="GBG67213.1"/>
    <property type="molecule type" value="Genomic_DNA"/>
</dbReference>
<dbReference type="SUPFAM" id="SSF57756">
    <property type="entry name" value="Retrovirus zinc finger-like domains"/>
    <property type="match status" value="1"/>
</dbReference>
<accession>A0A388KB84</accession>
<feature type="region of interest" description="Disordered" evidence="2">
    <location>
        <begin position="122"/>
        <end position="153"/>
    </location>
</feature>
<keyword evidence="1" id="KW-0862">Zinc</keyword>
<dbReference type="Gramene" id="GBG67213">
    <property type="protein sequence ID" value="GBG67213"/>
    <property type="gene ID" value="CBR_g84876"/>
</dbReference>
<organism evidence="4 5">
    <name type="scientific">Chara braunii</name>
    <name type="common">Braun's stonewort</name>
    <dbReference type="NCBI Taxonomy" id="69332"/>
    <lineage>
        <taxon>Eukaryota</taxon>
        <taxon>Viridiplantae</taxon>
        <taxon>Streptophyta</taxon>
        <taxon>Charophyceae</taxon>
        <taxon>Charales</taxon>
        <taxon>Characeae</taxon>
        <taxon>Chara</taxon>
    </lineage>
</organism>
<feature type="domain" description="CCHC-type" evidence="3">
    <location>
        <begin position="13"/>
        <end position="27"/>
    </location>
</feature>
<feature type="compositionally biased region" description="Basic and acidic residues" evidence="2">
    <location>
        <begin position="233"/>
        <end position="264"/>
    </location>
</feature>
<proteinExistence type="predicted"/>
<feature type="region of interest" description="Disordered" evidence="2">
    <location>
        <begin position="222"/>
        <end position="286"/>
    </location>
</feature>
<feature type="compositionally biased region" description="Polar residues" evidence="2">
    <location>
        <begin position="122"/>
        <end position="134"/>
    </location>
</feature>
<evidence type="ECO:0000256" key="2">
    <source>
        <dbReference type="SAM" id="MobiDB-lite"/>
    </source>
</evidence>
<feature type="region of interest" description="Disordered" evidence="2">
    <location>
        <begin position="334"/>
        <end position="438"/>
    </location>
</feature>
<feature type="compositionally biased region" description="Polar residues" evidence="2">
    <location>
        <begin position="74"/>
        <end position="87"/>
    </location>
</feature>
<protein>
    <recommendedName>
        <fullName evidence="3">CCHC-type domain-containing protein</fullName>
    </recommendedName>
</protein>
<gene>
    <name evidence="4" type="ORF">CBR_g84876</name>
</gene>
<evidence type="ECO:0000259" key="3">
    <source>
        <dbReference type="PROSITE" id="PS50158"/>
    </source>
</evidence>
<dbReference type="Gene3D" id="4.10.60.10">
    <property type="entry name" value="Zinc finger, CCHC-type"/>
    <property type="match status" value="1"/>
</dbReference>
<keyword evidence="1" id="KW-0863">Zinc-finger</keyword>
<dbReference type="InterPro" id="IPR001878">
    <property type="entry name" value="Znf_CCHC"/>
</dbReference>
<reference evidence="4 5" key="1">
    <citation type="journal article" date="2018" name="Cell">
        <title>The Chara Genome: Secondary Complexity and Implications for Plant Terrestrialization.</title>
        <authorList>
            <person name="Nishiyama T."/>
            <person name="Sakayama H."/>
            <person name="Vries J.D."/>
            <person name="Buschmann H."/>
            <person name="Saint-Marcoux D."/>
            <person name="Ullrich K.K."/>
            <person name="Haas F.B."/>
            <person name="Vanderstraeten L."/>
            <person name="Becker D."/>
            <person name="Lang D."/>
            <person name="Vosolsobe S."/>
            <person name="Rombauts S."/>
            <person name="Wilhelmsson P.K.I."/>
            <person name="Janitza P."/>
            <person name="Kern R."/>
            <person name="Heyl A."/>
            <person name="Rumpler F."/>
            <person name="Villalobos L.I.A.C."/>
            <person name="Clay J.M."/>
            <person name="Skokan R."/>
            <person name="Toyoda A."/>
            <person name="Suzuki Y."/>
            <person name="Kagoshima H."/>
            <person name="Schijlen E."/>
            <person name="Tajeshwar N."/>
            <person name="Catarino B."/>
            <person name="Hetherington A.J."/>
            <person name="Saltykova A."/>
            <person name="Bonnot C."/>
            <person name="Breuninger H."/>
            <person name="Symeonidi A."/>
            <person name="Radhakrishnan G.V."/>
            <person name="Van Nieuwerburgh F."/>
            <person name="Deforce D."/>
            <person name="Chang C."/>
            <person name="Karol K.G."/>
            <person name="Hedrich R."/>
            <person name="Ulvskov P."/>
            <person name="Glockner G."/>
            <person name="Delwiche C.F."/>
            <person name="Petrasek J."/>
            <person name="Van de Peer Y."/>
            <person name="Friml J."/>
            <person name="Beilby M."/>
            <person name="Dolan L."/>
            <person name="Kohara Y."/>
            <person name="Sugano S."/>
            <person name="Fujiyama A."/>
            <person name="Delaux P.-M."/>
            <person name="Quint M."/>
            <person name="TheiBen G."/>
            <person name="Hagemann M."/>
            <person name="Harholt J."/>
            <person name="Dunand C."/>
            <person name="Zachgo S."/>
            <person name="Langdale J."/>
            <person name="Maumus F."/>
            <person name="Straeten D.V.D."/>
            <person name="Gould S.B."/>
            <person name="Rensing S.A."/>
        </authorList>
    </citation>
    <scope>NUCLEOTIDE SEQUENCE [LARGE SCALE GENOMIC DNA]</scope>
    <source>
        <strain evidence="4 5">S276</strain>
    </source>
</reference>
<dbReference type="GO" id="GO:0003676">
    <property type="term" value="F:nucleic acid binding"/>
    <property type="evidence" value="ECO:0007669"/>
    <property type="project" value="InterPro"/>
</dbReference>
<dbReference type="PROSITE" id="PS50158">
    <property type="entry name" value="ZF_CCHC"/>
    <property type="match status" value="1"/>
</dbReference>
<feature type="compositionally biased region" description="Polar residues" evidence="2">
    <location>
        <begin position="267"/>
        <end position="276"/>
    </location>
</feature>
<evidence type="ECO:0000313" key="5">
    <source>
        <dbReference type="Proteomes" id="UP000265515"/>
    </source>
</evidence>
<dbReference type="InterPro" id="IPR036875">
    <property type="entry name" value="Znf_CCHC_sf"/>
</dbReference>
<keyword evidence="5" id="KW-1185">Reference proteome</keyword>
<feature type="compositionally biased region" description="Pro residues" evidence="2">
    <location>
        <begin position="345"/>
        <end position="388"/>
    </location>
</feature>
<evidence type="ECO:0000256" key="1">
    <source>
        <dbReference type="PROSITE-ProRule" id="PRU00047"/>
    </source>
</evidence>
<dbReference type="AlphaFoldDB" id="A0A388KB84"/>
<dbReference type="Proteomes" id="UP000265515">
    <property type="component" value="Unassembled WGS sequence"/>
</dbReference>
<sequence length="465" mass="50687">MADGSYGGPNRNCYNCGLYGHFARWCPYPPRNNGYNGSPRGEGFGAPSTGANVVPTRSEGFIQGRPILPPPQPSQVHIQPIPNQQAPGQPAQRFEAPPPPLLHAPPVMPIASNAIIRYQPPQNAFPHQQPRSGTNGNGPRGWSNRPRDIGGEGEGLMILREIWNERREERERRRDEEDRRVREEQARLAREEEERRLEQEAKREADREARLACIVREQMEEIEAKKQGGSADISKRNWDKIDPPAKDGENSKGGENGESKKRDQGTMAVNSENPHQLGTGRPRVDVVPTPLDAGLIRMDIDSVRKAQEAQAAMFHQMLCCLEAIRKQGEGSFAAAGHNAQDPVQSHPPPPAQAPPPAPPANPPAPHPPAPPVNPPTPQPPPPPPPPSFHAPASPTSPLLTRAAPSAPSRRVPVTEPGPSRSRSERNDTPTGGGFSARLARMFSSIVGNGMRRRSHGISINEPVKT</sequence>
<evidence type="ECO:0000313" key="4">
    <source>
        <dbReference type="EMBL" id="GBG67213.1"/>
    </source>
</evidence>
<keyword evidence="1" id="KW-0479">Metal-binding</keyword>